<evidence type="ECO:0000313" key="2">
    <source>
        <dbReference type="Proteomes" id="UP000199060"/>
    </source>
</evidence>
<dbReference type="Proteomes" id="UP000199060">
    <property type="component" value="Unassembled WGS sequence"/>
</dbReference>
<protein>
    <recommendedName>
        <fullName evidence="3">TonB protein C-terminal</fullName>
    </recommendedName>
</protein>
<gene>
    <name evidence="1" type="ORF">SAMN04488104_102627</name>
</gene>
<sequence length="150" mass="17177">MKLIFVHFWVLKSVMKKLISHIGITVLAIMLSPFNVFASGNLEEKATLRVVVEEAKAESASWKFADFTEEMIDSYSPFIFRTKKSQEIDEVRVLLDVNSMGEISGFEIENSDDKGLKERLDHVIRKLPKCEPIPGKQQYGPQTFELIIQK</sequence>
<proteinExistence type="predicted"/>
<evidence type="ECO:0008006" key="3">
    <source>
        <dbReference type="Google" id="ProtNLM"/>
    </source>
</evidence>
<accession>A0A1G6U6S3</accession>
<evidence type="ECO:0000313" key="1">
    <source>
        <dbReference type="EMBL" id="SDD36245.1"/>
    </source>
</evidence>
<reference evidence="2" key="1">
    <citation type="submission" date="2016-10" db="EMBL/GenBank/DDBJ databases">
        <authorList>
            <person name="Varghese N."/>
            <person name="Submissions S."/>
        </authorList>
    </citation>
    <scope>NUCLEOTIDE SEQUENCE [LARGE SCALE GENOMIC DNA]</scope>
    <source>
        <strain evidence="2">DSM 23095</strain>
    </source>
</reference>
<dbReference type="EMBL" id="FNAC01000026">
    <property type="protein sequence ID" value="SDD36245.1"/>
    <property type="molecule type" value="Genomic_DNA"/>
</dbReference>
<dbReference type="STRING" id="686796.SAMN04488104_102627"/>
<dbReference type="AlphaFoldDB" id="A0A1G6U6S3"/>
<keyword evidence="2" id="KW-1185">Reference proteome</keyword>
<name>A0A1G6U6S3_9BACT</name>
<organism evidence="1 2">
    <name type="scientific">Algoriphagus faecimaris</name>
    <dbReference type="NCBI Taxonomy" id="686796"/>
    <lineage>
        <taxon>Bacteria</taxon>
        <taxon>Pseudomonadati</taxon>
        <taxon>Bacteroidota</taxon>
        <taxon>Cytophagia</taxon>
        <taxon>Cytophagales</taxon>
        <taxon>Cyclobacteriaceae</taxon>
        <taxon>Algoriphagus</taxon>
    </lineage>
</organism>